<evidence type="ECO:0000256" key="10">
    <source>
        <dbReference type="ARBA" id="ARBA00023242"/>
    </source>
</evidence>
<accession>A0A8S3RMW5</accession>
<feature type="region of interest" description="Disordered" evidence="14">
    <location>
        <begin position="333"/>
        <end position="363"/>
    </location>
</feature>
<dbReference type="Gene3D" id="3.40.50.10190">
    <property type="entry name" value="BRCT domain"/>
    <property type="match status" value="2"/>
</dbReference>
<dbReference type="GO" id="GO:0005694">
    <property type="term" value="C:chromosome"/>
    <property type="evidence" value="ECO:0007669"/>
    <property type="project" value="UniProtKB-SubCell"/>
</dbReference>
<dbReference type="PANTHER" id="PTHR23196">
    <property type="entry name" value="PAX TRANSCRIPTION ACTIVATION DOMAIN INTERACTING PROTEIN"/>
    <property type="match status" value="1"/>
</dbReference>
<evidence type="ECO:0000256" key="8">
    <source>
        <dbReference type="ARBA" id="ARBA00022843"/>
    </source>
</evidence>
<feature type="compositionally biased region" description="Basic and acidic residues" evidence="14">
    <location>
        <begin position="1527"/>
        <end position="1546"/>
    </location>
</feature>
<feature type="compositionally biased region" description="Basic and acidic residues" evidence="14">
    <location>
        <begin position="1109"/>
        <end position="1132"/>
    </location>
</feature>
<dbReference type="InterPro" id="IPR000253">
    <property type="entry name" value="FHA_dom"/>
</dbReference>
<comment type="subcellular location">
    <subcellularLocation>
        <location evidence="2">Chromosome</location>
    </subcellularLocation>
    <subcellularLocation>
        <location evidence="1">Nucleus</location>
    </subcellularLocation>
</comment>
<feature type="compositionally biased region" description="Polar residues" evidence="14">
    <location>
        <begin position="1547"/>
        <end position="1556"/>
    </location>
</feature>
<keyword evidence="6" id="KW-0677">Repeat</keyword>
<reference evidence="17" key="1">
    <citation type="submission" date="2021-03" db="EMBL/GenBank/DDBJ databases">
        <authorList>
            <person name="Bekaert M."/>
        </authorList>
    </citation>
    <scope>NUCLEOTIDE SEQUENCE</scope>
</reference>
<dbReference type="Pfam" id="PF00498">
    <property type="entry name" value="FHA"/>
    <property type="match status" value="1"/>
</dbReference>
<name>A0A8S3RMW5_MYTED</name>
<dbReference type="CDD" id="cd18441">
    <property type="entry name" value="BRCT_MDC1_rpt2"/>
    <property type="match status" value="1"/>
</dbReference>
<evidence type="ECO:0000256" key="4">
    <source>
        <dbReference type="ARBA" id="ARBA00022454"/>
    </source>
</evidence>
<evidence type="ECO:0000256" key="9">
    <source>
        <dbReference type="ARBA" id="ARBA00022990"/>
    </source>
</evidence>
<feature type="compositionally biased region" description="Polar residues" evidence="14">
    <location>
        <begin position="1066"/>
        <end position="1077"/>
    </location>
</feature>
<dbReference type="Gene3D" id="2.60.200.20">
    <property type="match status" value="1"/>
</dbReference>
<keyword evidence="8" id="KW-0832">Ubl conjugation</keyword>
<organism evidence="17 18">
    <name type="scientific">Mytilus edulis</name>
    <name type="common">Blue mussel</name>
    <dbReference type="NCBI Taxonomy" id="6550"/>
    <lineage>
        <taxon>Eukaryota</taxon>
        <taxon>Metazoa</taxon>
        <taxon>Spiralia</taxon>
        <taxon>Lophotrochozoa</taxon>
        <taxon>Mollusca</taxon>
        <taxon>Bivalvia</taxon>
        <taxon>Autobranchia</taxon>
        <taxon>Pteriomorphia</taxon>
        <taxon>Mytilida</taxon>
        <taxon>Mytiloidea</taxon>
        <taxon>Mytilidae</taxon>
        <taxon>Mytilinae</taxon>
        <taxon>Mytilus</taxon>
    </lineage>
</organism>
<keyword evidence="4" id="KW-0158">Chromosome</keyword>
<evidence type="ECO:0000256" key="5">
    <source>
        <dbReference type="ARBA" id="ARBA00022499"/>
    </source>
</evidence>
<evidence type="ECO:0000256" key="12">
    <source>
        <dbReference type="ARBA" id="ARBA00023858"/>
    </source>
</evidence>
<dbReference type="PROSITE" id="PS50172">
    <property type="entry name" value="BRCT"/>
    <property type="match status" value="1"/>
</dbReference>
<feature type="compositionally biased region" description="Polar residues" evidence="14">
    <location>
        <begin position="1688"/>
        <end position="1704"/>
    </location>
</feature>
<evidence type="ECO:0000313" key="18">
    <source>
        <dbReference type="Proteomes" id="UP000683360"/>
    </source>
</evidence>
<dbReference type="SUPFAM" id="SSF52113">
    <property type="entry name" value="BRCT domain"/>
    <property type="match status" value="2"/>
</dbReference>
<feature type="region of interest" description="Disordered" evidence="14">
    <location>
        <begin position="219"/>
        <end position="239"/>
    </location>
</feature>
<protein>
    <recommendedName>
        <fullName evidence="3">Mediator of DNA damage checkpoint protein 1</fullName>
    </recommendedName>
    <alternativeName>
        <fullName evidence="13">PAX transactivation activation domain-interacting protein</fullName>
    </alternativeName>
    <alternativeName>
        <fullName evidence="12">PAX-interacting protein 1</fullName>
    </alternativeName>
</protein>
<feature type="domain" description="FHA" evidence="15">
    <location>
        <begin position="55"/>
        <end position="105"/>
    </location>
</feature>
<evidence type="ECO:0000313" key="17">
    <source>
        <dbReference type="EMBL" id="CAG2210379.1"/>
    </source>
</evidence>
<feature type="compositionally biased region" description="Basic and acidic residues" evidence="14">
    <location>
        <begin position="1388"/>
        <end position="1399"/>
    </location>
</feature>
<sequence>MADDQDFDQTQALFLDEFEQDEDDVSDNKNSVAILKVSCQKGFPEKSFPLYEGNNVIGRHEESCNVCIPLKGLSREHACIEIKGDSFLIYDKNSRNKTKRNQLYLSPDVRYELKNGDALMFGDVTCKFYIGNKDVDAGSETGSESEYQTANDVKDVTVEFEEDYDSDNSVDLLQPTQAYTNHTQRHNTTNMTKSLLVDDSIVEKETTLLVGETPARQKVTTGPVIDDSGSETEDEEVLSKNVPQTLVIGENVPQTLRENVPQTLVIEDKGKYVPQTLVIEDKGENVPQTLVIEDTQKDESGDAEILYAQTQAYVGESDVGDETDEDDRKLLTEPTQAFTDVQDRQEVEPTQTFVAESDEEDEDDRKKALQFAATQAYHTEEFDEPTQTTEDEGETVVESDEEDVSHLFATSTLACDVDDFPEEGERQVITADDTVDQEMETQAILDEATQAVSEGDEATQVFPNVKDNGDDATQVDKEVASSSKKVAFDDATVAVQEDATVAVPEDATVAIQEDATVAIQEDATVAVQEDATVAVQEDATVAVQEDATVAIQEDATVAVQEDATVAVQEDATVAVQEDATVAVHGDATVNIHGDATVDVHGDATLALPEATVSVHGDATVAVHGDATLSVHGDATLALQGDSTVAVQEEVTLAIQDDTVAVVEDVTCIQDAETVAVQPDAYDFVDDDPHLEVQKKGKGRGRPKRTETASIKSQDNSDKAATSKGKRKAPVKQTAKVETVRKREDSVTSSQESDDGNVRRSGRSKRKSFRMLEMEQSMDDMKGIDKSIRKGEDYSPDPSDTEDGSPKRGHKVAKTAGQSQEKDISETESPAPGLTEATQAYTLEPEEELPLPEMVEATQPYVLSEEDSTPPLDEGGSKEEGDITPPIEEVLAATQNYSLEEEVVADSEESELRSPLISIPSRSPLKPTLVSPHKREKKSPSPKRVQFTVKKIDSSSTSASENNDIPTESEVAEKTEQKDTATSRPSRSKVKEAIIKKVKNKRTAEAKSHPVSQEENENVTDVKKGRQSVLPEQEMNKTENKTTRRGRLAITENNQKTEEHINDKANKSANVSGEITKTTRGRRSTALIENVKSEETASASKGRGRKSTASKKETNKKVTKDDIIEKVEEDRTETVALISDGENKDSVKPVNTGSGGVTTEQVDKTGEPETLQTSSRRGRSSEQELSEPGTSHSDTTTAKQDEKIIENKPETKRSRGRKGKASINPVVDNEKETVIESVDGEMDKTAEIDKSVSKTTKGGRRGRSSVVPEMTDSTISEAEEFKTTKPTGRRGRSVAESESNTTTNKTDDVKTKQTGRRGRASVIGESESKNNSETESQTSETESKRKQTGRRGKTSVLRESESTNSSELESQESETGSNTKQTGRRGRKSVLEKSESKISSETESQESETGSITKQTGRRGRKSVLGKTESKNSSETESQESEAVNINEDLRSKSLPRKKALEVSKPVNEGRRGRSSILPGTENKDDLMLPPKSVGRRGKKIADDSTTTDIQNNRRTSRQSKISEFVNENEKEKSFDLDIHEKDKSEPSKSNIRGRSSSRTRKNETVEIVKENNSKPTNIKRKRDSSIDASDVSPSTSKRAKTAVNSNVIETKTQRSKGRTSNVKNESPNKEDTSRSSSRSSTRNSDQSSVSSEHIKDQKTAKSESKKRGRNSDENVSETPAKKSRVTEEQSTPKQVNTSAVSSPSLRRKSIDPNKPKVMFTGVVDEHGQKIIKELGGEFVNSVQECTHLVTDKVRRTVKFLCCLARGIPIVTLQWIESCKQSAMFVDCHKFPVKDTATEKQYKFSLSRSLEKAKESCLLQGYKVHVTKSVKPEPSQMEEIIECAGGQYLTTMPKKGGDNIVIVSCPDDGSLCTAAIKAGIPVVNSEFILTGILRQEVNVNLYPF</sequence>
<evidence type="ECO:0000256" key="2">
    <source>
        <dbReference type="ARBA" id="ARBA00004286"/>
    </source>
</evidence>
<dbReference type="SUPFAM" id="SSF69349">
    <property type="entry name" value="Phage fibre proteins"/>
    <property type="match status" value="1"/>
</dbReference>
<evidence type="ECO:0000256" key="13">
    <source>
        <dbReference type="ARBA" id="ARBA00030146"/>
    </source>
</evidence>
<evidence type="ECO:0000259" key="15">
    <source>
        <dbReference type="PROSITE" id="PS50006"/>
    </source>
</evidence>
<dbReference type="PROSITE" id="PS50006">
    <property type="entry name" value="FHA_DOMAIN"/>
    <property type="match status" value="1"/>
</dbReference>
<dbReference type="InterPro" id="IPR036420">
    <property type="entry name" value="BRCT_dom_sf"/>
</dbReference>
<keyword evidence="18" id="KW-1185">Reference proteome</keyword>
<dbReference type="Pfam" id="PF16589">
    <property type="entry name" value="BRCT_2"/>
    <property type="match status" value="1"/>
</dbReference>
<feature type="compositionally biased region" description="Polar residues" evidence="14">
    <location>
        <begin position="1187"/>
        <end position="1197"/>
    </location>
</feature>
<dbReference type="InterPro" id="IPR008984">
    <property type="entry name" value="SMAD_FHA_dom_sf"/>
</dbReference>
<dbReference type="InterPro" id="IPR001357">
    <property type="entry name" value="BRCT_dom"/>
</dbReference>
<feature type="compositionally biased region" description="Low complexity" evidence="14">
    <location>
        <begin position="1400"/>
        <end position="1411"/>
    </location>
</feature>
<keyword evidence="5" id="KW-1017">Isopeptide bond</keyword>
<feature type="compositionally biased region" description="Basic residues" evidence="14">
    <location>
        <begin position="759"/>
        <end position="768"/>
    </location>
</feature>
<feature type="compositionally biased region" description="Basic and acidic residues" evidence="14">
    <location>
        <begin position="1652"/>
        <end position="1672"/>
    </location>
</feature>
<keyword evidence="7" id="KW-0227">DNA damage</keyword>
<gene>
    <name evidence="17" type="ORF">MEDL_24382</name>
</gene>
<dbReference type="CDD" id="cd17744">
    <property type="entry name" value="BRCT_MDC1_rpt1"/>
    <property type="match status" value="1"/>
</dbReference>
<evidence type="ECO:0000256" key="14">
    <source>
        <dbReference type="SAM" id="MobiDB-lite"/>
    </source>
</evidence>
<proteinExistence type="predicted"/>
<feature type="compositionally biased region" description="Basic and acidic residues" evidence="14">
    <location>
        <begin position="1560"/>
        <end position="1572"/>
    </location>
</feature>
<feature type="compositionally biased region" description="Basic and acidic residues" evidence="14">
    <location>
        <begin position="970"/>
        <end position="980"/>
    </location>
</feature>
<comment type="caution">
    <text evidence="17">The sequence shown here is derived from an EMBL/GenBank/DDBJ whole genome shotgun (WGS) entry which is preliminary data.</text>
</comment>
<evidence type="ECO:0000256" key="1">
    <source>
        <dbReference type="ARBA" id="ARBA00004123"/>
    </source>
</evidence>
<feature type="compositionally biased region" description="Basic and acidic residues" evidence="14">
    <location>
        <begin position="1054"/>
        <end position="1065"/>
    </location>
</feature>
<dbReference type="Proteomes" id="UP000683360">
    <property type="component" value="Unassembled WGS sequence"/>
</dbReference>
<evidence type="ECO:0000256" key="3">
    <source>
        <dbReference type="ARBA" id="ARBA00015014"/>
    </source>
</evidence>
<feature type="compositionally biased region" description="Basic and acidic residues" evidence="14">
    <location>
        <begin position="778"/>
        <end position="792"/>
    </location>
</feature>
<dbReference type="EMBL" id="CAJPWZ010001229">
    <property type="protein sequence ID" value="CAG2210379.1"/>
    <property type="molecule type" value="Genomic_DNA"/>
</dbReference>
<keyword evidence="9" id="KW-0007">Acetylation</keyword>
<feature type="compositionally biased region" description="Acidic residues" evidence="14">
    <location>
        <begin position="898"/>
        <end position="908"/>
    </location>
</feature>
<dbReference type="Pfam" id="PF16770">
    <property type="entry name" value="RTT107_BRCT_5"/>
    <property type="match status" value="1"/>
</dbReference>
<evidence type="ECO:0000256" key="6">
    <source>
        <dbReference type="ARBA" id="ARBA00022737"/>
    </source>
</evidence>
<feature type="compositionally biased region" description="Basic and acidic residues" evidence="14">
    <location>
        <begin position="1198"/>
        <end position="1212"/>
    </location>
</feature>
<feature type="compositionally biased region" description="Polar residues" evidence="14">
    <location>
        <begin position="953"/>
        <end position="965"/>
    </location>
</feature>
<dbReference type="SMART" id="SM00240">
    <property type="entry name" value="FHA"/>
    <property type="match status" value="1"/>
</dbReference>
<dbReference type="SMART" id="SM00292">
    <property type="entry name" value="BRCT"/>
    <property type="match status" value="2"/>
</dbReference>
<feature type="compositionally biased region" description="Polar residues" evidence="14">
    <location>
        <begin position="1503"/>
        <end position="1521"/>
    </location>
</feature>
<keyword evidence="11" id="KW-0131">Cell cycle</keyword>
<dbReference type="CDD" id="cd22665">
    <property type="entry name" value="FHA_MDC1"/>
    <property type="match status" value="1"/>
</dbReference>
<dbReference type="GO" id="GO:0006974">
    <property type="term" value="P:DNA damage response"/>
    <property type="evidence" value="ECO:0007669"/>
    <property type="project" value="UniProtKB-KW"/>
</dbReference>
<feature type="compositionally biased region" description="Low complexity" evidence="14">
    <location>
        <begin position="1634"/>
        <end position="1651"/>
    </location>
</feature>
<feature type="compositionally biased region" description="Basic residues" evidence="14">
    <location>
        <begin position="931"/>
        <end position="940"/>
    </location>
</feature>
<dbReference type="PANTHER" id="PTHR23196:SF1">
    <property type="entry name" value="PAX-INTERACTING PROTEIN 1"/>
    <property type="match status" value="1"/>
</dbReference>
<dbReference type="InterPro" id="IPR051579">
    <property type="entry name" value="DDR_Transcriptional_Reg"/>
</dbReference>
<dbReference type="GO" id="GO:0005634">
    <property type="term" value="C:nucleus"/>
    <property type="evidence" value="ECO:0007669"/>
    <property type="project" value="UniProtKB-SubCell"/>
</dbReference>
<evidence type="ECO:0000256" key="7">
    <source>
        <dbReference type="ARBA" id="ARBA00022763"/>
    </source>
</evidence>
<dbReference type="OrthoDB" id="342264at2759"/>
<evidence type="ECO:0000256" key="11">
    <source>
        <dbReference type="ARBA" id="ARBA00023306"/>
    </source>
</evidence>
<evidence type="ECO:0000259" key="16">
    <source>
        <dbReference type="PROSITE" id="PS50172"/>
    </source>
</evidence>
<feature type="compositionally biased region" description="Polar residues" evidence="14">
    <location>
        <begin position="1591"/>
        <end position="1610"/>
    </location>
</feature>
<feature type="compositionally biased region" description="Polar residues" evidence="14">
    <location>
        <begin position="1148"/>
        <end position="1159"/>
    </location>
</feature>
<keyword evidence="10" id="KW-0539">Nucleus</keyword>
<feature type="region of interest" description="Disordered" evidence="14">
    <location>
        <begin position="685"/>
        <end position="1715"/>
    </location>
</feature>
<feature type="domain" description="BRCT" evidence="16">
    <location>
        <begin position="1714"/>
        <end position="1792"/>
    </location>
</feature>
<feature type="compositionally biased region" description="Low complexity" evidence="14">
    <location>
        <begin position="912"/>
        <end position="924"/>
    </location>
</feature>
<feature type="compositionally biased region" description="Basic and acidic residues" evidence="14">
    <location>
        <begin position="1240"/>
        <end position="1251"/>
    </location>
</feature>
<dbReference type="SUPFAM" id="SSF49879">
    <property type="entry name" value="SMAD/FHA domain"/>
    <property type="match status" value="1"/>
</dbReference>